<protein>
    <submittedName>
        <fullName evidence="2">Uncharacterized protein</fullName>
    </submittedName>
</protein>
<evidence type="ECO:0000313" key="3">
    <source>
        <dbReference type="Proteomes" id="UP000325286"/>
    </source>
</evidence>
<dbReference type="AlphaFoldDB" id="A0A5B9QWE3"/>
<evidence type="ECO:0000256" key="1">
    <source>
        <dbReference type="SAM" id="Phobius"/>
    </source>
</evidence>
<feature type="transmembrane region" description="Helical" evidence="1">
    <location>
        <begin position="40"/>
        <end position="63"/>
    </location>
</feature>
<proteinExistence type="predicted"/>
<reference evidence="2 3" key="1">
    <citation type="submission" date="2019-08" db="EMBL/GenBank/DDBJ databases">
        <title>Deep-cultivation of Planctomycetes and their phenomic and genomic characterization uncovers novel biology.</title>
        <authorList>
            <person name="Wiegand S."/>
            <person name="Jogler M."/>
            <person name="Boedeker C."/>
            <person name="Pinto D."/>
            <person name="Vollmers J."/>
            <person name="Rivas-Marin E."/>
            <person name="Kohn T."/>
            <person name="Peeters S.H."/>
            <person name="Heuer A."/>
            <person name="Rast P."/>
            <person name="Oberbeckmann S."/>
            <person name="Bunk B."/>
            <person name="Jeske O."/>
            <person name="Meyerdierks A."/>
            <person name="Storesund J.E."/>
            <person name="Kallscheuer N."/>
            <person name="Luecker S."/>
            <person name="Lage O.M."/>
            <person name="Pohl T."/>
            <person name="Merkel B.J."/>
            <person name="Hornburger P."/>
            <person name="Mueller R.-W."/>
            <person name="Bruemmer F."/>
            <person name="Labrenz M."/>
            <person name="Spormann A.M."/>
            <person name="Op den Camp H."/>
            <person name="Overmann J."/>
            <person name="Amann R."/>
            <person name="Jetten M.S.M."/>
            <person name="Mascher T."/>
            <person name="Medema M.H."/>
            <person name="Devos D.P."/>
            <person name="Kaster A.-K."/>
            <person name="Ovreas L."/>
            <person name="Rohde M."/>
            <person name="Galperin M.Y."/>
            <person name="Jogler C."/>
        </authorList>
    </citation>
    <scope>NUCLEOTIDE SEQUENCE [LARGE SCALE GENOMIC DNA]</scope>
    <source>
        <strain evidence="2 3">UC8</strain>
    </source>
</reference>
<dbReference type="RefSeq" id="WP_068131570.1">
    <property type="nucleotide sequence ID" value="NZ_CP042914.1"/>
</dbReference>
<keyword evidence="1" id="KW-1133">Transmembrane helix</keyword>
<sequence>MKRWIERLLLIAVVVIVAVLTVTAVPVLGGGHLGGTWLLAHMAASGALVFVLPVFAIVGLWREIQDQATSPLQRWGFWAVVLSGLLTIATVFVCMLPLPSTSAMETLIVSHGYAGWALAVATIGLLIGCWRRRSKA</sequence>
<dbReference type="KEGG" id="rul:UC8_43360"/>
<dbReference type="OrthoDB" id="279517at2"/>
<keyword evidence="1" id="KW-0812">Transmembrane</keyword>
<evidence type="ECO:0000313" key="2">
    <source>
        <dbReference type="EMBL" id="QEG42302.1"/>
    </source>
</evidence>
<name>A0A5B9QWE3_9BACT</name>
<accession>A0A5B9QWE3</accession>
<dbReference type="EMBL" id="CP042914">
    <property type="protein sequence ID" value="QEG42302.1"/>
    <property type="molecule type" value="Genomic_DNA"/>
</dbReference>
<keyword evidence="1" id="KW-0472">Membrane</keyword>
<organism evidence="2 3">
    <name type="scientific">Roseimaritima ulvae</name>
    <dbReference type="NCBI Taxonomy" id="980254"/>
    <lineage>
        <taxon>Bacteria</taxon>
        <taxon>Pseudomonadati</taxon>
        <taxon>Planctomycetota</taxon>
        <taxon>Planctomycetia</taxon>
        <taxon>Pirellulales</taxon>
        <taxon>Pirellulaceae</taxon>
        <taxon>Roseimaritima</taxon>
    </lineage>
</organism>
<dbReference type="Proteomes" id="UP000325286">
    <property type="component" value="Chromosome"/>
</dbReference>
<keyword evidence="3" id="KW-1185">Reference proteome</keyword>
<feature type="transmembrane region" description="Helical" evidence="1">
    <location>
        <begin position="75"/>
        <end position="98"/>
    </location>
</feature>
<feature type="transmembrane region" description="Helical" evidence="1">
    <location>
        <begin position="110"/>
        <end position="130"/>
    </location>
</feature>
<gene>
    <name evidence="2" type="ORF">UC8_43360</name>
</gene>